<keyword evidence="2" id="KW-1185">Reference proteome</keyword>
<dbReference type="EMBL" id="JASBRG010000007">
    <property type="protein sequence ID" value="MDI3320491.1"/>
    <property type="molecule type" value="Genomic_DNA"/>
</dbReference>
<evidence type="ECO:0000313" key="1">
    <source>
        <dbReference type="EMBL" id="MDI3320491.1"/>
    </source>
</evidence>
<accession>A0ABT6RDD9</accession>
<organism evidence="1 2">
    <name type="scientific">Pinibacter soli</name>
    <dbReference type="NCBI Taxonomy" id="3044211"/>
    <lineage>
        <taxon>Bacteria</taxon>
        <taxon>Pseudomonadati</taxon>
        <taxon>Bacteroidota</taxon>
        <taxon>Chitinophagia</taxon>
        <taxon>Chitinophagales</taxon>
        <taxon>Chitinophagaceae</taxon>
        <taxon>Pinibacter</taxon>
    </lineage>
</organism>
<dbReference type="Proteomes" id="UP001226434">
    <property type="component" value="Unassembled WGS sequence"/>
</dbReference>
<evidence type="ECO:0000313" key="2">
    <source>
        <dbReference type="Proteomes" id="UP001226434"/>
    </source>
</evidence>
<gene>
    <name evidence="1" type="ORF">QJ048_11945</name>
</gene>
<reference evidence="1 2" key="1">
    <citation type="submission" date="2023-05" db="EMBL/GenBank/DDBJ databases">
        <title>Genome sequence of Pinibacter sp. MAH-24.</title>
        <authorList>
            <person name="Huq M.A."/>
        </authorList>
    </citation>
    <scope>NUCLEOTIDE SEQUENCE [LARGE SCALE GENOMIC DNA]</scope>
    <source>
        <strain evidence="1 2">MAH-24</strain>
    </source>
</reference>
<dbReference type="InterPro" id="IPR011473">
    <property type="entry name" value="DUF1579"/>
</dbReference>
<name>A0ABT6RDD9_9BACT</name>
<sequence>MSDLKFKDSVEIGPHKELSQLAGNWTGTTKVWFAPEVVHDESPVVGSIRLILGGMFALHEYKGSFEGKELEGLAIIGYHLTSGTYQTAWIDSFHMGTGIMFSEGARNDDFLSVLGHYQGWEEQPQTWGWRTSIDILDDDHIRITAYNISPEGEEQLATQTDYRRTI</sequence>
<comment type="caution">
    <text evidence="1">The sequence shown here is derived from an EMBL/GenBank/DDBJ whole genome shotgun (WGS) entry which is preliminary data.</text>
</comment>
<protein>
    <submittedName>
        <fullName evidence="1">DUF1579 domain-containing protein</fullName>
    </submittedName>
</protein>
<dbReference type="RefSeq" id="WP_282334588.1">
    <property type="nucleotide sequence ID" value="NZ_JASBRG010000007.1"/>
</dbReference>
<dbReference type="Pfam" id="PF07617">
    <property type="entry name" value="DUF1579"/>
    <property type="match status" value="1"/>
</dbReference>
<proteinExistence type="predicted"/>